<dbReference type="Proteomes" id="UP000718564">
    <property type="component" value="Unassembled WGS sequence"/>
</dbReference>
<evidence type="ECO:0000259" key="2">
    <source>
        <dbReference type="Pfam" id="PF07589"/>
    </source>
</evidence>
<feature type="transmembrane region" description="Helical" evidence="1">
    <location>
        <begin position="186"/>
        <end position="204"/>
    </location>
</feature>
<accession>A0ABX1PA88</accession>
<protein>
    <recommendedName>
        <fullName evidence="2">Ice-binding protein C-terminal domain-containing protein</fullName>
    </recommendedName>
</protein>
<comment type="caution">
    <text evidence="3">The sequence shown here is derived from an EMBL/GenBank/DDBJ whole genome shotgun (WGS) entry which is preliminary data.</text>
</comment>
<reference evidence="3 4" key="1">
    <citation type="submission" date="2018-06" db="EMBL/GenBank/DDBJ databases">
        <title>Comparative genomics of Brasilonema spp. strains.</title>
        <authorList>
            <person name="Alvarenga D.O."/>
            <person name="Fiore M.F."/>
            <person name="Varani A.M."/>
        </authorList>
    </citation>
    <scope>NUCLEOTIDE SEQUENCE [LARGE SCALE GENOMIC DNA]</scope>
    <source>
        <strain evidence="3 4">SPC951</strain>
    </source>
</reference>
<evidence type="ECO:0000313" key="3">
    <source>
        <dbReference type="EMBL" id="NMG20465.1"/>
    </source>
</evidence>
<name>A0ABX1PA88_9CYAN</name>
<feature type="domain" description="Ice-binding protein C-terminal" evidence="2">
    <location>
        <begin position="181"/>
        <end position="207"/>
    </location>
</feature>
<dbReference type="Pfam" id="PF07589">
    <property type="entry name" value="PEP-CTERM"/>
    <property type="match status" value="1"/>
</dbReference>
<proteinExistence type="predicted"/>
<dbReference type="EMBL" id="QMEB01000096">
    <property type="protein sequence ID" value="NMG20465.1"/>
    <property type="molecule type" value="Genomic_DNA"/>
</dbReference>
<organism evidence="3 4">
    <name type="scientific">Brasilonema bromeliae SPC951</name>
    <dbReference type="NCBI Taxonomy" id="385972"/>
    <lineage>
        <taxon>Bacteria</taxon>
        <taxon>Bacillati</taxon>
        <taxon>Cyanobacteriota</taxon>
        <taxon>Cyanophyceae</taxon>
        <taxon>Nostocales</taxon>
        <taxon>Scytonemataceae</taxon>
        <taxon>Brasilonema</taxon>
        <taxon>Bromeliae group (in: Brasilonema)</taxon>
    </lineage>
</organism>
<dbReference type="NCBIfam" id="TIGR02595">
    <property type="entry name" value="PEP_CTERM"/>
    <property type="match status" value="1"/>
</dbReference>
<keyword evidence="1" id="KW-0472">Membrane</keyword>
<keyword evidence="1" id="KW-1133">Transmembrane helix</keyword>
<keyword evidence="1" id="KW-0812">Transmembrane</keyword>
<dbReference type="InterPro" id="IPR013424">
    <property type="entry name" value="Ice-binding_C"/>
</dbReference>
<evidence type="ECO:0000313" key="4">
    <source>
        <dbReference type="Proteomes" id="UP000718564"/>
    </source>
</evidence>
<gene>
    <name evidence="3" type="ORF">DP116_13760</name>
</gene>
<keyword evidence="4" id="KW-1185">Reference proteome</keyword>
<evidence type="ECO:0000256" key="1">
    <source>
        <dbReference type="SAM" id="Phobius"/>
    </source>
</evidence>
<sequence length="214" mass="22822">MPVALAFGGFGLNVQSASAQQTTYNTYEFTTNYKTSVEINPFLPEQNILRATITGENADAPYGLTKFTSNTYGQSEPRGANTFTRFNSDPTVFGIEGKVLGDIYYGDGSNKLFGLANDSAEINPIEGTIKGAGTITITSGTGIFQNVTGKIDFTEEDKLAPPGSPSIGNAILKFSLRTPRAVPEPTATPALVGLGILGAGFLLRKHRRKATFNR</sequence>